<organism evidence="2 3">
    <name type="scientific">Mycena albidolilacea</name>
    <dbReference type="NCBI Taxonomy" id="1033008"/>
    <lineage>
        <taxon>Eukaryota</taxon>
        <taxon>Fungi</taxon>
        <taxon>Dikarya</taxon>
        <taxon>Basidiomycota</taxon>
        <taxon>Agaricomycotina</taxon>
        <taxon>Agaricomycetes</taxon>
        <taxon>Agaricomycetidae</taxon>
        <taxon>Agaricales</taxon>
        <taxon>Marasmiineae</taxon>
        <taxon>Mycenaceae</taxon>
        <taxon>Mycena</taxon>
    </lineage>
</organism>
<evidence type="ECO:0000313" key="3">
    <source>
        <dbReference type="Proteomes" id="UP001218218"/>
    </source>
</evidence>
<feature type="compositionally biased region" description="Polar residues" evidence="1">
    <location>
        <begin position="79"/>
        <end position="88"/>
    </location>
</feature>
<evidence type="ECO:0000256" key="1">
    <source>
        <dbReference type="SAM" id="MobiDB-lite"/>
    </source>
</evidence>
<gene>
    <name evidence="2" type="ORF">DFH08DRAFT_979337</name>
</gene>
<proteinExistence type="predicted"/>
<protein>
    <submittedName>
        <fullName evidence="2">Uncharacterized protein</fullName>
    </submittedName>
</protein>
<dbReference type="Proteomes" id="UP001218218">
    <property type="component" value="Unassembled WGS sequence"/>
</dbReference>
<dbReference type="AlphaFoldDB" id="A0AAD7E6D1"/>
<comment type="caution">
    <text evidence="2">The sequence shown here is derived from an EMBL/GenBank/DDBJ whole genome shotgun (WGS) entry which is preliminary data.</text>
</comment>
<dbReference type="EMBL" id="JARIHO010000153">
    <property type="protein sequence ID" value="KAJ7300748.1"/>
    <property type="molecule type" value="Genomic_DNA"/>
</dbReference>
<keyword evidence="3" id="KW-1185">Reference proteome</keyword>
<feature type="compositionally biased region" description="Basic and acidic residues" evidence="1">
    <location>
        <begin position="222"/>
        <end position="238"/>
    </location>
</feature>
<name>A0AAD7E6D1_9AGAR</name>
<accession>A0AAD7E6D1</accession>
<feature type="compositionally biased region" description="Polar residues" evidence="1">
    <location>
        <begin position="176"/>
        <end position="186"/>
    </location>
</feature>
<reference evidence="2" key="1">
    <citation type="submission" date="2023-03" db="EMBL/GenBank/DDBJ databases">
        <title>Massive genome expansion in bonnet fungi (Mycena s.s.) driven by repeated elements and novel gene families across ecological guilds.</title>
        <authorList>
            <consortium name="Lawrence Berkeley National Laboratory"/>
            <person name="Harder C.B."/>
            <person name="Miyauchi S."/>
            <person name="Viragh M."/>
            <person name="Kuo A."/>
            <person name="Thoen E."/>
            <person name="Andreopoulos B."/>
            <person name="Lu D."/>
            <person name="Skrede I."/>
            <person name="Drula E."/>
            <person name="Henrissat B."/>
            <person name="Morin E."/>
            <person name="Kohler A."/>
            <person name="Barry K."/>
            <person name="LaButti K."/>
            <person name="Morin E."/>
            <person name="Salamov A."/>
            <person name="Lipzen A."/>
            <person name="Mereny Z."/>
            <person name="Hegedus B."/>
            <person name="Baldrian P."/>
            <person name="Stursova M."/>
            <person name="Weitz H."/>
            <person name="Taylor A."/>
            <person name="Grigoriev I.V."/>
            <person name="Nagy L.G."/>
            <person name="Martin F."/>
            <person name="Kauserud H."/>
        </authorList>
    </citation>
    <scope>NUCLEOTIDE SEQUENCE</scope>
    <source>
        <strain evidence="2">CBHHK002</strain>
    </source>
</reference>
<feature type="compositionally biased region" description="Low complexity" evidence="1">
    <location>
        <begin position="13"/>
        <end position="22"/>
    </location>
</feature>
<evidence type="ECO:0000313" key="2">
    <source>
        <dbReference type="EMBL" id="KAJ7300748.1"/>
    </source>
</evidence>
<sequence length="478" mass="52257">MISTIGGDRDAATTWPSPSSTTLARSPNIDDSPHKVVGLANAEQQPPKPRTERDRISPTHRKGNSQSRPPGRAPFGSVPNPSDSSHNQLRNDRGRDNSTSPTPESCRPGSHTRTAYPLPIGTTNDEEEPMQTALINEDIEMQSQDGGPDNGGEGNPNPATDSAQDGLNPQCPPIPQQDTQSAQNMQGVPDDGALPPRNPFAFGDKNSGAQFTFTPLTEMPTEAREEARQPTHKAENPHRKARPYEQTLSGPEDIGADVSFQRNDGSFDAPIIDCLVALENVEAGFVATLNEAPGDWTLVAFHLGGTQFFEVWGTENLAKAVTDVLTHARLVDEDDVELCVLAANNKRSPKKPIRPPLLVSYDPDRRTWTLGLWKALSRADKPTTGPRLRWAIAEAILTNPVIAKAVERATGAADARPIFDRLLSLARSVDVRFNPHSRHWCAYAKPFTTDAKLWEEVRAAIRVMSLRHNAVRWNLSSS</sequence>
<feature type="region of interest" description="Disordered" evidence="1">
    <location>
        <begin position="222"/>
        <end position="252"/>
    </location>
</feature>
<feature type="region of interest" description="Disordered" evidence="1">
    <location>
        <begin position="1"/>
        <end position="199"/>
    </location>
</feature>